<evidence type="ECO:0000313" key="4">
    <source>
        <dbReference type="Proteomes" id="UP000279600"/>
    </source>
</evidence>
<proteinExistence type="inferred from homology"/>
<dbReference type="GO" id="GO:0051500">
    <property type="term" value="F:D-tyrosyl-tRNA(Tyr) deacylase activity"/>
    <property type="evidence" value="ECO:0007669"/>
    <property type="project" value="TreeGrafter"/>
</dbReference>
<dbReference type="GO" id="GO:0106026">
    <property type="term" value="F:Gly-tRNA(Ala) deacylase activity"/>
    <property type="evidence" value="ECO:0007669"/>
    <property type="project" value="UniProtKB-UniRule"/>
</dbReference>
<comment type="catalytic activity">
    <reaction evidence="2">
        <text>glycyl-tRNA(Ala) + H2O = tRNA(Ala) + glycine + H(+)</text>
        <dbReference type="Rhea" id="RHEA:53744"/>
        <dbReference type="Rhea" id="RHEA-COMP:9657"/>
        <dbReference type="Rhea" id="RHEA-COMP:13640"/>
        <dbReference type="ChEBI" id="CHEBI:15377"/>
        <dbReference type="ChEBI" id="CHEBI:15378"/>
        <dbReference type="ChEBI" id="CHEBI:57305"/>
        <dbReference type="ChEBI" id="CHEBI:78442"/>
        <dbReference type="ChEBI" id="CHEBI:78522"/>
    </reaction>
</comment>
<keyword evidence="2" id="KW-0694">RNA-binding</keyword>
<sequence length="160" mass="17585">MRAIVQRVKNASVSIDGQMKGQIDKGLLIYLGITHDDTQDDADYLVRKILGMRIFNDENAVMNLSIEDTDGEILLISQFTLYAQTRKGNRPSYVAAARPEVALPLYNYVISQLSRNLPAQVRSRQAGRNKPIATGTFGADMQVASTNDGPVTIIVDSVSK</sequence>
<comment type="similarity">
    <text evidence="1 2">Belongs to the DTD family.</text>
</comment>
<dbReference type="FunFam" id="3.50.80.10:FF:000001">
    <property type="entry name" value="D-aminoacyl-tRNA deacylase"/>
    <property type="match status" value="1"/>
</dbReference>
<comment type="subcellular location">
    <subcellularLocation>
        <location evidence="2">Cytoplasm</location>
    </subcellularLocation>
</comment>
<dbReference type="GO" id="GO:0000049">
    <property type="term" value="F:tRNA binding"/>
    <property type="evidence" value="ECO:0007669"/>
    <property type="project" value="UniProtKB-UniRule"/>
</dbReference>
<evidence type="ECO:0000313" key="3">
    <source>
        <dbReference type="EMBL" id="AZQ43569.1"/>
    </source>
</evidence>
<keyword evidence="2" id="KW-0820">tRNA-binding</keyword>
<dbReference type="Gene3D" id="3.50.80.10">
    <property type="entry name" value="D-tyrosyl-tRNA(Tyr) deacylase"/>
    <property type="match status" value="1"/>
</dbReference>
<keyword evidence="2" id="KW-0963">Cytoplasm</keyword>
<reference evidence="3 4" key="1">
    <citation type="submission" date="2018-12" db="EMBL/GenBank/DDBJ databases">
        <title>Complete genome of Nonlabens sp. MJ115.</title>
        <authorList>
            <person name="Choi H.S."/>
            <person name="Jung J."/>
        </authorList>
    </citation>
    <scope>NUCLEOTIDE SEQUENCE [LARGE SCALE GENOMIC DNA]</scope>
    <source>
        <strain evidence="3 4">MJ115</strain>
    </source>
</reference>
<evidence type="ECO:0000256" key="2">
    <source>
        <dbReference type="HAMAP-Rule" id="MF_00518"/>
    </source>
</evidence>
<dbReference type="EC" id="3.1.1.96" evidence="2"/>
<dbReference type="KEGG" id="noj:EJ995_04720"/>
<dbReference type="HAMAP" id="MF_00518">
    <property type="entry name" value="Deacylase_Dtd"/>
    <property type="match status" value="1"/>
</dbReference>
<gene>
    <name evidence="2" type="primary">dtd</name>
    <name evidence="3" type="ORF">EJ995_04720</name>
</gene>
<dbReference type="EMBL" id="CP034549">
    <property type="protein sequence ID" value="AZQ43569.1"/>
    <property type="molecule type" value="Genomic_DNA"/>
</dbReference>
<comment type="function">
    <text evidence="2">An aminoacyl-tRNA editing enzyme that deacylates mischarged D-aminoacyl-tRNAs. Also deacylates mischarged glycyl-tRNA(Ala), protecting cells against glycine mischarging by AlaRS. Acts via tRNA-based rather than protein-based catalysis; rejects L-amino acids rather than detecting D-amino acids in the active site. By recycling D-aminoacyl-tRNA to D-amino acids and free tRNA molecules, this enzyme counteracts the toxicity associated with the formation of D-aminoacyl-tRNA entities in vivo and helps enforce protein L-homochirality.</text>
</comment>
<dbReference type="CDD" id="cd00563">
    <property type="entry name" value="Dtyr_deacylase"/>
    <property type="match status" value="1"/>
</dbReference>
<keyword evidence="4" id="KW-1185">Reference proteome</keyword>
<accession>A0A3S9MWS5</accession>
<dbReference type="InterPro" id="IPR003732">
    <property type="entry name" value="Daa-tRNA_deacyls_DTD"/>
</dbReference>
<dbReference type="OrthoDB" id="9801395at2"/>
<name>A0A3S9MWS5_9FLAO</name>
<comment type="catalytic activity">
    <reaction evidence="2">
        <text>a D-aminoacyl-tRNA + H2O = a tRNA + a D-alpha-amino acid + H(+)</text>
        <dbReference type="Rhea" id="RHEA:13953"/>
        <dbReference type="Rhea" id="RHEA-COMP:10123"/>
        <dbReference type="Rhea" id="RHEA-COMP:10124"/>
        <dbReference type="ChEBI" id="CHEBI:15377"/>
        <dbReference type="ChEBI" id="CHEBI:15378"/>
        <dbReference type="ChEBI" id="CHEBI:59871"/>
        <dbReference type="ChEBI" id="CHEBI:78442"/>
        <dbReference type="ChEBI" id="CHEBI:79333"/>
        <dbReference type="EC" id="3.1.1.96"/>
    </reaction>
</comment>
<dbReference type="InterPro" id="IPR023509">
    <property type="entry name" value="DTD-like_sf"/>
</dbReference>
<dbReference type="NCBIfam" id="TIGR00256">
    <property type="entry name" value="D-aminoacyl-tRNA deacylase"/>
    <property type="match status" value="1"/>
</dbReference>
<comment type="subunit">
    <text evidence="2">Homodimer.</text>
</comment>
<dbReference type="Pfam" id="PF02580">
    <property type="entry name" value="Tyr_Deacylase"/>
    <property type="match status" value="1"/>
</dbReference>
<dbReference type="EC" id="3.1.1.-" evidence="2"/>
<comment type="domain">
    <text evidence="2">A Gly-cisPro motif from one monomer fits into the active site of the other monomer to allow specific chiral rejection of L-amino acids.</text>
</comment>
<feature type="short sequence motif" description="Gly-cisPro motif, important for rejection of L-amino acids" evidence="2">
    <location>
        <begin position="149"/>
        <end position="150"/>
    </location>
</feature>
<dbReference type="GO" id="GO:0019478">
    <property type="term" value="P:D-amino acid catabolic process"/>
    <property type="evidence" value="ECO:0007669"/>
    <property type="project" value="UniProtKB-UniRule"/>
</dbReference>
<dbReference type="AlphaFoldDB" id="A0A3S9MWS5"/>
<dbReference type="SUPFAM" id="SSF69500">
    <property type="entry name" value="DTD-like"/>
    <property type="match status" value="1"/>
</dbReference>
<dbReference type="GO" id="GO:0043908">
    <property type="term" value="F:Ser(Gly)-tRNA(Ala) hydrolase activity"/>
    <property type="evidence" value="ECO:0007669"/>
    <property type="project" value="UniProtKB-UniRule"/>
</dbReference>
<evidence type="ECO:0000256" key="1">
    <source>
        <dbReference type="ARBA" id="ARBA00009673"/>
    </source>
</evidence>
<dbReference type="GO" id="GO:0005737">
    <property type="term" value="C:cytoplasm"/>
    <property type="evidence" value="ECO:0007669"/>
    <property type="project" value="UniProtKB-SubCell"/>
</dbReference>
<protein>
    <recommendedName>
        <fullName evidence="2">D-aminoacyl-tRNA deacylase</fullName>
        <shortName evidence="2">DTD</shortName>
        <ecNumber evidence="2">3.1.1.96</ecNumber>
    </recommendedName>
    <alternativeName>
        <fullName evidence="2">Gly-tRNA(Ala) deacylase</fullName>
        <ecNumber evidence="2">3.1.1.-</ecNumber>
    </alternativeName>
</protein>
<dbReference type="Proteomes" id="UP000279600">
    <property type="component" value="Chromosome"/>
</dbReference>
<dbReference type="RefSeq" id="WP_126446106.1">
    <property type="nucleotide sequence ID" value="NZ_CP034549.1"/>
</dbReference>
<dbReference type="PANTHER" id="PTHR10472">
    <property type="entry name" value="D-TYROSYL-TRNA TYR DEACYLASE"/>
    <property type="match status" value="1"/>
</dbReference>
<organism evidence="3 4">
    <name type="scientific">Nonlabens ponticola</name>
    <dbReference type="NCBI Taxonomy" id="2496866"/>
    <lineage>
        <taxon>Bacteria</taxon>
        <taxon>Pseudomonadati</taxon>
        <taxon>Bacteroidota</taxon>
        <taxon>Flavobacteriia</taxon>
        <taxon>Flavobacteriales</taxon>
        <taxon>Flavobacteriaceae</taxon>
        <taxon>Nonlabens</taxon>
    </lineage>
</organism>
<dbReference type="PANTHER" id="PTHR10472:SF5">
    <property type="entry name" value="D-AMINOACYL-TRNA DEACYLASE 1"/>
    <property type="match status" value="1"/>
</dbReference>
<keyword evidence="2 3" id="KW-0378">Hydrolase</keyword>